<dbReference type="PANTHER" id="PTHR11749">
    <property type="entry name" value="RIBULOSE-5-PHOSPHATE-3-EPIMERASE"/>
    <property type="match status" value="1"/>
</dbReference>
<dbReference type="InterPro" id="IPR013785">
    <property type="entry name" value="Aldolase_TIM"/>
</dbReference>
<evidence type="ECO:0000313" key="4">
    <source>
        <dbReference type="Proteomes" id="UP000177269"/>
    </source>
</evidence>
<evidence type="ECO:0008006" key="5">
    <source>
        <dbReference type="Google" id="ProtNLM"/>
    </source>
</evidence>
<evidence type="ECO:0000256" key="1">
    <source>
        <dbReference type="ARBA" id="ARBA00022723"/>
    </source>
</evidence>
<dbReference type="Pfam" id="PF00834">
    <property type="entry name" value="Ribul_P_3_epim"/>
    <property type="match status" value="1"/>
</dbReference>
<dbReference type="EMBL" id="MHSK01000006">
    <property type="protein sequence ID" value="OHA42788.1"/>
    <property type="molecule type" value="Genomic_DNA"/>
</dbReference>
<keyword evidence="2" id="KW-0413">Isomerase</keyword>
<dbReference type="GO" id="GO:0016857">
    <property type="term" value="F:racemase and epimerase activity, acting on carbohydrates and derivatives"/>
    <property type="evidence" value="ECO:0007669"/>
    <property type="project" value="InterPro"/>
</dbReference>
<accession>A0A1G2P374</accession>
<organism evidence="3 4">
    <name type="scientific">Candidatus Taylorbacteria bacterium RIFCSPLOWO2_12_FULL_43_20</name>
    <dbReference type="NCBI Taxonomy" id="1802332"/>
    <lineage>
        <taxon>Bacteria</taxon>
        <taxon>Candidatus Tayloriibacteriota</taxon>
    </lineage>
</organism>
<comment type="caution">
    <text evidence="3">The sequence shown here is derived from an EMBL/GenBank/DDBJ whole genome shotgun (WGS) entry which is preliminary data.</text>
</comment>
<dbReference type="InterPro" id="IPR000056">
    <property type="entry name" value="Ribul_P_3_epim-like"/>
</dbReference>
<dbReference type="GO" id="GO:0046872">
    <property type="term" value="F:metal ion binding"/>
    <property type="evidence" value="ECO:0007669"/>
    <property type="project" value="UniProtKB-KW"/>
</dbReference>
<reference evidence="3 4" key="1">
    <citation type="journal article" date="2016" name="Nat. Commun.">
        <title>Thousands of microbial genomes shed light on interconnected biogeochemical processes in an aquifer system.</title>
        <authorList>
            <person name="Anantharaman K."/>
            <person name="Brown C.T."/>
            <person name="Hug L.A."/>
            <person name="Sharon I."/>
            <person name="Castelle C.J."/>
            <person name="Probst A.J."/>
            <person name="Thomas B.C."/>
            <person name="Singh A."/>
            <person name="Wilkins M.J."/>
            <person name="Karaoz U."/>
            <person name="Brodie E.L."/>
            <person name="Williams K.H."/>
            <person name="Hubbard S.S."/>
            <person name="Banfield J.F."/>
        </authorList>
    </citation>
    <scope>NUCLEOTIDE SEQUENCE [LARGE SCALE GENOMIC DNA]</scope>
</reference>
<sequence>MQIIPAILEKTLPEIKEKLELMAGLAKVIQLDVCDGKFVMVQSWPYYRGRYSDDFARIIKEEEGMPFWKDFDYEADLFVSQPEQIARDFIIAGAKRIIFHAESENVLEIFKNFRAEFSKDEILSPELGISLNLSTDNDAILPYLEDADFVQFMGIANVGHQGEELDERVFGKVRQLRNNHPEVTISIDGGVTLDNAKRLKEEGADRLVSGSAILKSANIIETVRHFEGV</sequence>
<dbReference type="Proteomes" id="UP000177269">
    <property type="component" value="Unassembled WGS sequence"/>
</dbReference>
<dbReference type="AlphaFoldDB" id="A0A1G2P374"/>
<gene>
    <name evidence="3" type="ORF">A3G52_03220</name>
</gene>
<dbReference type="GO" id="GO:0005975">
    <property type="term" value="P:carbohydrate metabolic process"/>
    <property type="evidence" value="ECO:0007669"/>
    <property type="project" value="InterPro"/>
</dbReference>
<dbReference type="InterPro" id="IPR011060">
    <property type="entry name" value="RibuloseP-bd_barrel"/>
</dbReference>
<protein>
    <recommendedName>
        <fullName evidence="5">Ribulose-phosphate 3-epimerase</fullName>
    </recommendedName>
</protein>
<proteinExistence type="predicted"/>
<name>A0A1G2P374_9BACT</name>
<evidence type="ECO:0000256" key="2">
    <source>
        <dbReference type="ARBA" id="ARBA00023235"/>
    </source>
</evidence>
<evidence type="ECO:0000313" key="3">
    <source>
        <dbReference type="EMBL" id="OHA42788.1"/>
    </source>
</evidence>
<dbReference type="Gene3D" id="3.20.20.70">
    <property type="entry name" value="Aldolase class I"/>
    <property type="match status" value="1"/>
</dbReference>
<keyword evidence="1" id="KW-0479">Metal-binding</keyword>
<dbReference type="SUPFAM" id="SSF51366">
    <property type="entry name" value="Ribulose-phoshate binding barrel"/>
    <property type="match status" value="1"/>
</dbReference>